<dbReference type="AlphaFoldDB" id="A0A0C4DH61"/>
<dbReference type="EMBL" id="AC093193">
    <property type="status" value="NOT_ANNOTATED_CDS"/>
    <property type="molecule type" value="Genomic_DNA"/>
</dbReference>
<reference evidence="1" key="4">
    <citation type="submission" date="2025-08" db="UniProtKB">
        <authorList>
            <consortium name="Ensembl"/>
        </authorList>
    </citation>
    <scope>IDENTIFICATION</scope>
</reference>
<dbReference type="ChiTaRS" id="DMD">
    <property type="organism name" value="human"/>
</dbReference>
<accession>A0A0C4DH61</accession>
<keyword evidence="2" id="KW-1185">Reference proteome</keyword>
<dbReference type="VEuPathDB" id="HostDB:ENSG00000198947"/>
<dbReference type="ExpressionAtlas" id="A0A0C4DH61">
    <property type="expression patterns" value="baseline and differential"/>
</dbReference>
<dbReference type="EMBL" id="AC078957">
    <property type="status" value="NOT_ANNOTATED_CDS"/>
    <property type="molecule type" value="Genomic_DNA"/>
</dbReference>
<evidence type="ECO:0000313" key="1">
    <source>
        <dbReference type="Ensembl" id="ENSP00000417075.1"/>
    </source>
</evidence>
<dbReference type="HOGENOM" id="CLU_3408046_0_0_1"/>
<dbReference type="HGNC" id="HGNC:2928">
    <property type="gene designation" value="DMD"/>
</dbReference>
<dbReference type="EMBL" id="AC093167">
    <property type="status" value="NOT_ANNOTATED_CDS"/>
    <property type="molecule type" value="Genomic_DNA"/>
</dbReference>
<dbReference type="MassIVE" id="A0A0C4DH61"/>
<protein>
    <submittedName>
        <fullName evidence="1">Dystrophin</fullName>
    </submittedName>
</protein>
<dbReference type="EMBL" id="AC079175">
    <property type="status" value="NOT_ANNOTATED_CDS"/>
    <property type="molecule type" value="Genomic_DNA"/>
</dbReference>
<dbReference type="Proteomes" id="UP000005640">
    <property type="component" value="Chromosome X"/>
</dbReference>
<dbReference type="GeneTree" id="ENSGT00940000154342"/>
<reference evidence="1" key="5">
    <citation type="submission" date="2025-09" db="UniProtKB">
        <authorList>
            <consortium name="Ensembl"/>
        </authorList>
    </citation>
    <scope>IDENTIFICATION</scope>
</reference>
<dbReference type="EMBL" id="AC006061">
    <property type="status" value="NOT_ANNOTATED_CDS"/>
    <property type="molecule type" value="Genomic_DNA"/>
</dbReference>
<name>A0A0C4DH61_HUMAN</name>
<reference evidence="1 2" key="1">
    <citation type="journal article" date="2001" name="Nature">
        <title>Initial sequencing and analysis of the human genome.</title>
        <authorList>
            <consortium name="International Human Genome Sequencing Consortium"/>
            <person name="Lander E.S."/>
            <person name="Linton L.M."/>
            <person name="Birren B."/>
            <person name="Nusbaum C."/>
            <person name="Zody M.C."/>
            <person name="Baldwin J."/>
            <person name="Devon K."/>
            <person name="Dewar K."/>
            <person name="Doyle M."/>
            <person name="FitzHugh W."/>
            <person name="Funke R."/>
            <person name="Gage D."/>
            <person name="Harris K."/>
            <person name="Heaford A."/>
            <person name="Howland J."/>
            <person name="Kann L."/>
            <person name="Lehoczky J."/>
            <person name="LeVine R."/>
            <person name="McEwan P."/>
            <person name="McKernan K."/>
            <person name="Meldrim J."/>
            <person name="Mesirov J.P."/>
            <person name="Miranda C."/>
            <person name="Morris W."/>
            <person name="Naylor J."/>
            <person name="Raymond C."/>
            <person name="Rosetti M."/>
            <person name="Santos R."/>
            <person name="Sheridan A."/>
            <person name="Sougnez C."/>
            <person name="Stange-Thomann N."/>
            <person name="Stojanovic N."/>
            <person name="Subramanian A."/>
            <person name="Wyman D."/>
            <person name="Rogers J."/>
            <person name="Sulston J."/>
            <person name="Ainscough R."/>
            <person name="Beck S."/>
            <person name="Bentley D."/>
            <person name="Burton J."/>
            <person name="Clee C."/>
            <person name="Carter N."/>
            <person name="Coulson A."/>
            <person name="Deadman R."/>
            <person name="Deloukas P."/>
            <person name="Dunham A."/>
            <person name="Dunham I."/>
            <person name="Durbin R."/>
            <person name="French L."/>
            <person name="Grafham D."/>
            <person name="Gregory S."/>
            <person name="Hubbard T."/>
            <person name="Humphray S."/>
            <person name="Hunt A."/>
            <person name="Jones M."/>
            <person name="Lloyd C."/>
            <person name="McMurray A."/>
            <person name="Matthews L."/>
            <person name="Mercer S."/>
            <person name="Milne S."/>
            <person name="Mullikin J.C."/>
            <person name="Mungall A."/>
            <person name="Plumb R."/>
            <person name="Ross M."/>
            <person name="Shownkeen R."/>
            <person name="Sims S."/>
            <person name="Waterston R.H."/>
            <person name="Wilson R.K."/>
            <person name="Hillier L.W."/>
            <person name="McPherson J.D."/>
            <person name="Marra M.A."/>
            <person name="Mardis E.R."/>
            <person name="Fulton L.A."/>
            <person name="Chinwalla A.T."/>
            <person name="Pepin K.H."/>
            <person name="Gish W.R."/>
            <person name="Chissoe S.L."/>
            <person name="Wendl M.C."/>
            <person name="Delehaunty K.D."/>
            <person name="Miner T.L."/>
            <person name="Delehaunty A."/>
            <person name="Kramer J.B."/>
            <person name="Cook L.L."/>
            <person name="Fulton R.S."/>
            <person name="Johnson D.L."/>
            <person name="Minx P.J."/>
            <person name="Clifton S.W."/>
            <person name="Hawkins T."/>
            <person name="Branscomb E."/>
            <person name="Predki P."/>
            <person name="Richardson P."/>
            <person name="Wenning S."/>
            <person name="Slezak T."/>
            <person name="Doggett N."/>
            <person name="Cheng J.F."/>
            <person name="Olsen A."/>
            <person name="Lucas S."/>
            <person name="Elkin C."/>
            <person name="Uberbacher E."/>
            <person name="Frazier M."/>
            <person name="Gibbs R.A."/>
            <person name="Muzny D.M."/>
            <person name="Scherer S.E."/>
            <person name="Bouck J.B."/>
            <person name="Sodergren E.J."/>
            <person name="Worley K.C."/>
            <person name="Rives C.M."/>
            <person name="Gorrell J.H."/>
            <person name="Metzker M.L."/>
            <person name="Naylor S.L."/>
            <person name="Kucherlapati R.S."/>
            <person name="Nelson D.L."/>
            <person name="Weinstock G.M."/>
            <person name="Sakaki Y."/>
            <person name="Fujiyama A."/>
            <person name="Hattori M."/>
            <person name="Yada T."/>
            <person name="Toyoda A."/>
            <person name="Itoh T."/>
            <person name="Kawagoe C."/>
            <person name="Watanabe H."/>
            <person name="Totoki Y."/>
            <person name="Taylor T."/>
            <person name="Weissenbach J."/>
            <person name="Heilig R."/>
            <person name="Saurin W."/>
            <person name="Artiguenave F."/>
            <person name="Brottier P."/>
            <person name="Bruls T."/>
            <person name="Pelletier E."/>
            <person name="Robert C."/>
            <person name="Wincker P."/>
            <person name="Smith D.R."/>
            <person name="Doucette-Stamm L."/>
            <person name="Rubenfield M."/>
            <person name="Weinstock K."/>
            <person name="Lee H.M."/>
            <person name="Dubois J."/>
            <person name="Rosenthal A."/>
            <person name="Platzer M."/>
            <person name="Nyakatura G."/>
            <person name="Taudien S."/>
            <person name="Rump A."/>
            <person name="Yang H."/>
            <person name="Yu J."/>
            <person name="Wang J."/>
            <person name="Huang G."/>
            <person name="Gu J."/>
            <person name="Hood L."/>
            <person name="Rowen L."/>
            <person name="Madan A."/>
            <person name="Qin S."/>
            <person name="Davis R.W."/>
            <person name="Federspiel N.A."/>
            <person name="Abola A.P."/>
            <person name="Proctor M.J."/>
            <person name="Myers R.M."/>
            <person name="Schmutz J."/>
            <person name="Dickson M."/>
            <person name="Grimwood J."/>
            <person name="Cox D.R."/>
            <person name="Olson M.V."/>
            <person name="Kaul R."/>
            <person name="Raymond C."/>
            <person name="Shimizu N."/>
            <person name="Kawasaki K."/>
            <person name="Minoshima S."/>
            <person name="Evans G.A."/>
            <person name="Athanasiou M."/>
            <person name="Schultz R."/>
            <person name="Roe B.A."/>
            <person name="Chen F."/>
            <person name="Pan H."/>
            <person name="Ramser J."/>
            <person name="Lehrach H."/>
            <person name="Reinhardt R."/>
            <person name="McCombie W.R."/>
            <person name="de la Bastide M."/>
            <person name="Dedhia N."/>
            <person name="Blocker H."/>
            <person name="Hornischer K."/>
            <person name="Nordsiek G."/>
            <person name="Agarwala R."/>
            <person name="Aravind L."/>
            <person name="Bailey J.A."/>
            <person name="Bateman A."/>
            <person name="Batzoglou S."/>
            <person name="Birney E."/>
            <person name="Bork P."/>
            <person name="Brown D.G."/>
            <person name="Burge C.B."/>
            <person name="Cerutti L."/>
            <person name="Chen H.C."/>
            <person name="Church D."/>
            <person name="Clamp M."/>
            <person name="Copley R.R."/>
            <person name="Doerks T."/>
            <person name="Eddy S.R."/>
            <person name="Eichler E.E."/>
            <person name="Furey T.S."/>
            <person name="Galagan J."/>
            <person name="Gilbert J.G."/>
            <person name="Harmon C."/>
            <person name="Hayashizaki Y."/>
            <person name="Haussler D."/>
            <person name="Hermjakob H."/>
            <person name="Hokamp K."/>
            <person name="Jang W."/>
            <person name="Johnson L.S."/>
            <person name="Jones T.A."/>
            <person name="Kasif S."/>
            <person name="Kaspryzk A."/>
            <person name="Kennedy S."/>
            <person name="Kent W.J."/>
            <person name="Kitts P."/>
            <person name="Koonin E.V."/>
            <person name="Korf I."/>
            <person name="Kulp D."/>
            <person name="Lancet D."/>
            <person name="Lowe T.M."/>
            <person name="McLysaght A."/>
            <person name="Mikkelsen T."/>
            <person name="Moran J.V."/>
            <person name="Mulder N."/>
            <person name="Pollara V.J."/>
            <person name="Ponting C.P."/>
            <person name="Schuler G."/>
            <person name="Schultz J."/>
            <person name="Slater G."/>
            <person name="Smit A.F."/>
            <person name="Stupka E."/>
            <person name="Szustakowski J."/>
            <person name="Thierry-Mieg D."/>
            <person name="Thierry-Mieg J."/>
            <person name="Wagner L."/>
            <person name="Wallis J."/>
            <person name="Wheeler R."/>
            <person name="Williams A."/>
            <person name="Wolf Y.I."/>
            <person name="Wolfe K.H."/>
            <person name="Yang S.P."/>
            <person name="Yeh R.F."/>
            <person name="Collins F."/>
            <person name="Guyer M.S."/>
            <person name="Peterson J."/>
            <person name="Felsenfeld A."/>
            <person name="Wetterstrand K.A."/>
            <person name="Patrinos A."/>
            <person name="Morgan M.J."/>
            <person name="de Jong P."/>
            <person name="Catanese J.J."/>
            <person name="Osoegawa K."/>
            <person name="Shizuya H."/>
            <person name="Choi S."/>
            <person name="Chen Y.J."/>
        </authorList>
    </citation>
    <scope>NUCLEOTIDE SEQUENCE [LARGE SCALE GENOMIC DNA]</scope>
</reference>
<gene>
    <name evidence="1" type="primary">DMD</name>
</gene>
<dbReference type="Ensembl" id="ENST00000471779.1">
    <property type="protein sequence ID" value="ENSP00000417075.1"/>
    <property type="gene ID" value="ENSG00000198947.18"/>
</dbReference>
<feature type="non-terminal residue" evidence="1">
    <location>
        <position position="1"/>
    </location>
</feature>
<dbReference type="EMBL" id="AC090632">
    <property type="status" value="NOT_ANNOTATED_CDS"/>
    <property type="molecule type" value="Genomic_DNA"/>
</dbReference>
<dbReference type="Bgee" id="ENSG00000198947">
    <property type="expression patterns" value="Expressed in trigeminal ganglion and 203 other cell types or tissues"/>
</dbReference>
<dbReference type="OrthoDB" id="10057795at2759"/>
<proteinExistence type="predicted"/>
<dbReference type="EMBL" id="AC079177">
    <property type="status" value="NOT_ANNOTATED_CDS"/>
    <property type="molecule type" value="Genomic_DNA"/>
</dbReference>
<dbReference type="EMBL" id="AC079143">
    <property type="status" value="NOT_ANNOTATED_CDS"/>
    <property type="molecule type" value="Genomic_DNA"/>
</dbReference>
<sequence length="30" mass="3544">VEEILSKGQHLYKEKPATQPVKLLLRLLLW</sequence>
<reference evidence="1 2" key="2">
    <citation type="journal article" date="2004" name="Nature">
        <title>Finishing the euchromatic sequence of the human genome.</title>
        <authorList>
            <consortium name="International Human Genome Sequencing Consortium"/>
        </authorList>
    </citation>
    <scope>NUCLEOTIDE SEQUENCE [LARGE SCALE GENOMIC DNA]</scope>
</reference>
<dbReference type="OpenTargets" id="ENSG00000198947"/>
<organism evidence="1 2">
    <name type="scientific">Homo sapiens</name>
    <name type="common">Human</name>
    <dbReference type="NCBI Taxonomy" id="9606"/>
    <lineage>
        <taxon>Eukaryota</taxon>
        <taxon>Metazoa</taxon>
        <taxon>Chordata</taxon>
        <taxon>Craniata</taxon>
        <taxon>Vertebrata</taxon>
        <taxon>Euteleostomi</taxon>
        <taxon>Mammalia</taxon>
        <taxon>Eutheria</taxon>
        <taxon>Euarchontoglires</taxon>
        <taxon>Primates</taxon>
        <taxon>Haplorrhini</taxon>
        <taxon>Catarrhini</taxon>
        <taxon>Hominidae</taxon>
        <taxon>Homo</taxon>
    </lineage>
</organism>
<evidence type="ECO:0000313" key="2">
    <source>
        <dbReference type="Proteomes" id="UP000005640"/>
    </source>
</evidence>
<reference evidence="1 2" key="3">
    <citation type="journal article" date="2005" name="Nature">
        <title>The DNA sequence of the human X chromosome.</title>
        <authorList>
            <person name="Ross M.T."/>
            <person name="Grafham D.V."/>
            <person name="Coffey A.J."/>
            <person name="Scherer S."/>
            <person name="McLay K."/>
            <person name="Muzny D."/>
            <person name="Platzer M."/>
            <person name="Howell G.R."/>
            <person name="Burrows C."/>
            <person name="Bird C.P."/>
            <person name="Frankish A."/>
            <person name="Lovell F.L."/>
            <person name="Howe K.L."/>
            <person name="Ashurst J.L."/>
            <person name="Fulton R.S."/>
            <person name="Sudbrak R."/>
            <person name="Wen G."/>
            <person name="Jones M.C."/>
            <person name="Hurles M.E."/>
            <person name="Andrews T.D."/>
            <person name="Scott C.E."/>
            <person name="Searle S."/>
            <person name="Ramser J."/>
            <person name="Whittaker A."/>
            <person name="Deadman R."/>
            <person name="Carter N.P."/>
            <person name="Hunt S.E."/>
            <person name="Chen R."/>
            <person name="Cree A."/>
            <person name="Gunaratne P."/>
            <person name="Havlak P."/>
            <person name="Hodgson A."/>
            <person name="Metzker M.L."/>
            <person name="Richards S."/>
            <person name="Scott G."/>
            <person name="Steffen D."/>
            <person name="Sodergren E."/>
            <person name="Wheeler D.A."/>
            <person name="Worley K.C."/>
            <person name="Ainscough R."/>
            <person name="Ambrose K.D."/>
            <person name="Ansari-Lari M.A."/>
            <person name="Aradhya S."/>
            <person name="Ashwell R.I."/>
            <person name="Babbage A.K."/>
            <person name="Bagguley C.L."/>
            <person name="Ballabio A."/>
            <person name="Banerjee R."/>
            <person name="Barker G.E."/>
            <person name="Barlow K.F."/>
            <person name="Barrett I.P."/>
            <person name="Bates K.N."/>
            <person name="Beare D.M."/>
            <person name="Beasley H."/>
            <person name="Beasley O."/>
            <person name="Beck A."/>
            <person name="Bethel G."/>
            <person name="Blechschmidt K."/>
            <person name="Brady N."/>
            <person name="Bray-Allen S."/>
            <person name="Bridgeman A.M."/>
            <person name="Brown A.J."/>
            <person name="Brown M.J."/>
            <person name="Bonnin D."/>
            <person name="Bruford E.A."/>
            <person name="Buhay C."/>
            <person name="Burch P."/>
            <person name="Burford D."/>
            <person name="Burgess J."/>
            <person name="Burrill W."/>
            <person name="Burton J."/>
            <person name="Bye J.M."/>
            <person name="Carder C."/>
            <person name="Carrel L."/>
            <person name="Chako J."/>
            <person name="Chapman J.C."/>
            <person name="Chavez D."/>
            <person name="Chen E."/>
            <person name="Chen G."/>
            <person name="Chen Y."/>
            <person name="Chen Z."/>
            <person name="Chinault C."/>
            <person name="Ciccodicola A."/>
            <person name="Clark S.Y."/>
            <person name="Clarke G."/>
            <person name="Clee C.M."/>
            <person name="Clegg S."/>
            <person name="Clerc-Blankenburg K."/>
            <person name="Clifford K."/>
            <person name="Cobley V."/>
            <person name="Cole C.G."/>
            <person name="Conquer J.S."/>
            <person name="Corby N."/>
            <person name="Connor R.E."/>
            <person name="David R."/>
            <person name="Davies J."/>
            <person name="Davis C."/>
            <person name="Davis J."/>
            <person name="Delgado O."/>
            <person name="Deshazo D."/>
            <person name="Dhami P."/>
            <person name="Ding Y."/>
            <person name="Dinh H."/>
            <person name="Dodsworth S."/>
            <person name="Draper H."/>
            <person name="Dugan-Rocha S."/>
            <person name="Dunham A."/>
            <person name="Dunn M."/>
            <person name="Durbin K.J."/>
            <person name="Dutta I."/>
            <person name="Eades T."/>
            <person name="Ellwood M."/>
            <person name="Emery-Cohen A."/>
            <person name="Errington H."/>
            <person name="Evans K.L."/>
            <person name="Faulkner L."/>
            <person name="Francis F."/>
            <person name="Frankland J."/>
            <person name="Fraser A.E."/>
            <person name="Galgoczy P."/>
            <person name="Gilbert J."/>
            <person name="Gill R."/>
            <person name="Glockner G."/>
            <person name="Gregory S.G."/>
            <person name="Gribble S."/>
            <person name="Griffiths C."/>
            <person name="Grocock R."/>
            <person name="Gu Y."/>
            <person name="Gwilliam R."/>
            <person name="Hamilton C."/>
            <person name="Hart E.A."/>
            <person name="Hawes A."/>
            <person name="Heath P.D."/>
            <person name="Heitmann K."/>
            <person name="Hennig S."/>
            <person name="Hernandez J."/>
            <person name="Hinzmann B."/>
            <person name="Ho S."/>
            <person name="Hoffs M."/>
            <person name="Howden P.J."/>
            <person name="Huckle E.J."/>
            <person name="Hume J."/>
            <person name="Hunt P.J."/>
            <person name="Hunt A.R."/>
            <person name="Isherwood J."/>
            <person name="Jacob L."/>
            <person name="Johnson D."/>
            <person name="Jones S."/>
            <person name="de Jong P.J."/>
            <person name="Joseph S.S."/>
            <person name="Keenan S."/>
            <person name="Kelly S."/>
            <person name="Kershaw J.K."/>
            <person name="Khan Z."/>
            <person name="Kioschis P."/>
            <person name="Klages S."/>
            <person name="Knights A.J."/>
            <person name="Kosiura A."/>
            <person name="Kovar-Smith C."/>
            <person name="Laird G.K."/>
            <person name="Langford C."/>
            <person name="Lawlor S."/>
            <person name="Leversha M."/>
            <person name="Lewis L."/>
            <person name="Liu W."/>
            <person name="Lloyd C."/>
            <person name="Lloyd D.M."/>
            <person name="Loulseged H."/>
            <person name="Loveland J.E."/>
            <person name="Lovell J.D."/>
            <person name="Lozado R."/>
            <person name="Lu J."/>
            <person name="Lyne R."/>
            <person name="Ma J."/>
            <person name="Maheshwari M."/>
            <person name="Matthews L.H."/>
            <person name="McDowall J."/>
            <person name="McLaren S."/>
            <person name="McMurray A."/>
            <person name="Meidl P."/>
            <person name="Meitinger T."/>
            <person name="Milne S."/>
            <person name="Miner G."/>
            <person name="Mistry S.L."/>
            <person name="Morgan M."/>
            <person name="Morris S."/>
            <person name="Muller I."/>
            <person name="Mullikin J.C."/>
            <person name="Nguyen N."/>
            <person name="Nordsiek G."/>
            <person name="Nyakatura G."/>
            <person name="O'Dell C.N."/>
            <person name="Okwuonu G."/>
            <person name="Palmer S."/>
            <person name="Pandian R."/>
            <person name="Parker D."/>
            <person name="Parrish J."/>
            <person name="Pasternak S."/>
            <person name="Patel D."/>
            <person name="Pearce A.V."/>
            <person name="Pearson D.M."/>
            <person name="Pelan S.E."/>
            <person name="Perez L."/>
            <person name="Porter K.M."/>
            <person name="Ramsey Y."/>
            <person name="Reichwald K."/>
            <person name="Rhodes S."/>
            <person name="Ridler K.A."/>
            <person name="Schlessinger D."/>
            <person name="Schueler M.G."/>
            <person name="Sehra H.K."/>
            <person name="Shaw-Smith C."/>
            <person name="Shen H."/>
            <person name="Sheridan E.M."/>
            <person name="Shownkeen R."/>
            <person name="Skuce C.D."/>
            <person name="Smith M.L."/>
            <person name="Sotheran E.C."/>
            <person name="Steingruber H.E."/>
            <person name="Steward C.A."/>
            <person name="Storey R."/>
            <person name="Swann R.M."/>
            <person name="Swarbreck D."/>
            <person name="Tabor P.E."/>
            <person name="Taudien S."/>
            <person name="Taylor T."/>
            <person name="Teague B."/>
            <person name="Thomas K."/>
            <person name="Thorpe A."/>
            <person name="Timms K."/>
            <person name="Tracey A."/>
            <person name="Trevanion S."/>
            <person name="Tromans A.C."/>
            <person name="d'Urso M."/>
            <person name="Verduzco D."/>
            <person name="Villasana D."/>
            <person name="Waldron L."/>
            <person name="Wall M."/>
            <person name="Wang Q."/>
            <person name="Warren J."/>
            <person name="Warry G.L."/>
            <person name="Wei X."/>
            <person name="West A."/>
            <person name="Whitehead S.L."/>
            <person name="Whiteley M.N."/>
            <person name="Wilkinson J.E."/>
            <person name="Willey D.L."/>
            <person name="Williams G."/>
            <person name="Williams L."/>
            <person name="Williamson A."/>
            <person name="Williamson H."/>
            <person name="Wilming L."/>
            <person name="Woodmansey R.L."/>
            <person name="Wray P.W."/>
            <person name="Yen J."/>
            <person name="Zhang J."/>
            <person name="Zhou J."/>
            <person name="Zoghbi H."/>
            <person name="Zorilla S."/>
            <person name="Buck D."/>
            <person name="Reinhardt R."/>
            <person name="Poustka A."/>
            <person name="Rosenthal A."/>
            <person name="Lehrach H."/>
            <person name="Meindl A."/>
            <person name="Minx P.J."/>
            <person name="Hillier L.W."/>
            <person name="Willard H.F."/>
            <person name="Wilson R.K."/>
            <person name="Waterston R.H."/>
            <person name="Rice C.M."/>
            <person name="Vaudin M."/>
            <person name="Coulson A."/>
            <person name="Nelson D.L."/>
            <person name="Weinstock G."/>
            <person name="Sulston J.E."/>
            <person name="Durbin R."/>
            <person name="Hubbard T."/>
            <person name="Gibbs R.A."/>
            <person name="Beck S."/>
            <person name="Rogers J."/>
            <person name="Bentley D.R."/>
        </authorList>
    </citation>
    <scope>NUCLEOTIDE SEQUENCE [LARGE SCALE GENOMIC DNA]</scope>
</reference>
<dbReference type="EMBL" id="AC078958">
    <property type="status" value="NOT_ANNOTATED_CDS"/>
    <property type="molecule type" value="Genomic_DNA"/>
</dbReference>
<dbReference type="EMBL" id="AC079864">
    <property type="status" value="NOT_ANNOTATED_CDS"/>
    <property type="molecule type" value="Genomic_DNA"/>
</dbReference>